<protein>
    <submittedName>
        <fullName evidence="2">Uncharacterized protein</fullName>
    </submittedName>
</protein>
<accession>A0ABV6J5T3</accession>
<keyword evidence="1" id="KW-0472">Membrane</keyword>
<feature type="transmembrane region" description="Helical" evidence="1">
    <location>
        <begin position="6"/>
        <end position="26"/>
    </location>
</feature>
<evidence type="ECO:0000313" key="3">
    <source>
        <dbReference type="Proteomes" id="UP001589818"/>
    </source>
</evidence>
<keyword evidence="3" id="KW-1185">Reference proteome</keyword>
<proteinExistence type="predicted"/>
<reference evidence="2 3" key="1">
    <citation type="submission" date="2024-09" db="EMBL/GenBank/DDBJ databases">
        <authorList>
            <person name="Sun Q."/>
            <person name="Mori K."/>
        </authorList>
    </citation>
    <scope>NUCLEOTIDE SEQUENCE [LARGE SCALE GENOMIC DNA]</scope>
    <source>
        <strain evidence="2 3">CCM 4839</strain>
    </source>
</reference>
<evidence type="ECO:0000313" key="2">
    <source>
        <dbReference type="EMBL" id="MFC0391234.1"/>
    </source>
</evidence>
<keyword evidence="1" id="KW-0812">Transmembrane</keyword>
<comment type="caution">
    <text evidence="2">The sequence shown here is derived from an EMBL/GenBank/DDBJ whole genome shotgun (WGS) entry which is preliminary data.</text>
</comment>
<keyword evidence="1" id="KW-1133">Transmembrane helix</keyword>
<dbReference type="Proteomes" id="UP001589818">
    <property type="component" value="Unassembled WGS sequence"/>
</dbReference>
<dbReference type="EMBL" id="JBHLVF010000010">
    <property type="protein sequence ID" value="MFC0391234.1"/>
    <property type="molecule type" value="Genomic_DNA"/>
</dbReference>
<gene>
    <name evidence="2" type="ORF">ACFFJ8_07565</name>
</gene>
<name>A0ABV6J5T3_9BACL</name>
<organism evidence="2 3">
    <name type="scientific">Paenibacillus mendelii</name>
    <dbReference type="NCBI Taxonomy" id="206163"/>
    <lineage>
        <taxon>Bacteria</taxon>
        <taxon>Bacillati</taxon>
        <taxon>Bacillota</taxon>
        <taxon>Bacilli</taxon>
        <taxon>Bacillales</taxon>
        <taxon>Paenibacillaceae</taxon>
        <taxon>Paenibacillus</taxon>
    </lineage>
</organism>
<dbReference type="RefSeq" id="WP_204818116.1">
    <property type="nucleotide sequence ID" value="NZ_JANHOF010000004.1"/>
</dbReference>
<sequence length="136" mass="16304">MTNVLSSVSLLLTLFIFIFLFFYWFANRLVRTVIGRKHEALERIHLTGDVPTGWTERYRRRLQELELQGAEPARCEKVKRKAERAVKMKLRRLEKYTRRSGLIRDEDIREVLLEDLEALRNGWMELPMPPERHLQP</sequence>
<evidence type="ECO:0000256" key="1">
    <source>
        <dbReference type="SAM" id="Phobius"/>
    </source>
</evidence>